<evidence type="ECO:0000313" key="3">
    <source>
        <dbReference type="Proteomes" id="UP000015106"/>
    </source>
</evidence>
<keyword evidence="3" id="KW-1185">Reference proteome</keyword>
<name>A0A8R7Q6Z6_TRIUA</name>
<protein>
    <recommendedName>
        <fullName evidence="1">DUF4220 domain-containing protein</fullName>
    </recommendedName>
</protein>
<dbReference type="AlphaFoldDB" id="A0A8R7Q6Z6"/>
<proteinExistence type="predicted"/>
<evidence type="ECO:0000313" key="2">
    <source>
        <dbReference type="EnsemblPlants" id="TuG1812G0400003801.01.T01"/>
    </source>
</evidence>
<dbReference type="InterPro" id="IPR025315">
    <property type="entry name" value="DUF4220"/>
</dbReference>
<reference evidence="2" key="3">
    <citation type="submission" date="2022-06" db="UniProtKB">
        <authorList>
            <consortium name="EnsemblPlants"/>
        </authorList>
    </citation>
    <scope>IDENTIFICATION</scope>
</reference>
<sequence length="166" mass="18885">MVRSSLPDPSVKVVAEYMDVEDFLAADQLPHDPATMKGYKYLFHGEEAIQRQLIHQPRSSQDEILMTTAVKGVVTIDQVYRWIDRQAYSDAEKDMAKDFCLAFSLFKLLKRRFFGYSPAEAGSPKSLDLVLTGLIHHAVTGPDAAFRVVEAELAFLYDFFYTRNIL</sequence>
<dbReference type="Gramene" id="TuG1812G0400003801.01.T01">
    <property type="protein sequence ID" value="TuG1812G0400003801.01.T01"/>
    <property type="gene ID" value="TuG1812G0400003801.01"/>
</dbReference>
<dbReference type="EnsemblPlants" id="TuG1812G0400003801.01.T01">
    <property type="protein sequence ID" value="TuG1812G0400003801.01.T01"/>
    <property type="gene ID" value="TuG1812G0400003801.01"/>
</dbReference>
<dbReference type="Proteomes" id="UP000015106">
    <property type="component" value="Chromosome 4"/>
</dbReference>
<dbReference type="Pfam" id="PF13968">
    <property type="entry name" value="DUF4220"/>
    <property type="match status" value="1"/>
</dbReference>
<feature type="domain" description="DUF4220" evidence="1">
    <location>
        <begin position="34"/>
        <end position="164"/>
    </location>
</feature>
<reference evidence="3" key="1">
    <citation type="journal article" date="2013" name="Nature">
        <title>Draft genome of the wheat A-genome progenitor Triticum urartu.</title>
        <authorList>
            <person name="Ling H.Q."/>
            <person name="Zhao S."/>
            <person name="Liu D."/>
            <person name="Wang J."/>
            <person name="Sun H."/>
            <person name="Zhang C."/>
            <person name="Fan H."/>
            <person name="Li D."/>
            <person name="Dong L."/>
            <person name="Tao Y."/>
            <person name="Gao C."/>
            <person name="Wu H."/>
            <person name="Li Y."/>
            <person name="Cui Y."/>
            <person name="Guo X."/>
            <person name="Zheng S."/>
            <person name="Wang B."/>
            <person name="Yu K."/>
            <person name="Liang Q."/>
            <person name="Yang W."/>
            <person name="Lou X."/>
            <person name="Chen J."/>
            <person name="Feng M."/>
            <person name="Jian J."/>
            <person name="Zhang X."/>
            <person name="Luo G."/>
            <person name="Jiang Y."/>
            <person name="Liu J."/>
            <person name="Wang Z."/>
            <person name="Sha Y."/>
            <person name="Zhang B."/>
            <person name="Wu H."/>
            <person name="Tang D."/>
            <person name="Shen Q."/>
            <person name="Xue P."/>
            <person name="Zou S."/>
            <person name="Wang X."/>
            <person name="Liu X."/>
            <person name="Wang F."/>
            <person name="Yang Y."/>
            <person name="An X."/>
            <person name="Dong Z."/>
            <person name="Zhang K."/>
            <person name="Zhang X."/>
            <person name="Luo M.C."/>
            <person name="Dvorak J."/>
            <person name="Tong Y."/>
            <person name="Wang J."/>
            <person name="Yang H."/>
            <person name="Li Z."/>
            <person name="Wang D."/>
            <person name="Zhang A."/>
            <person name="Wang J."/>
        </authorList>
    </citation>
    <scope>NUCLEOTIDE SEQUENCE</scope>
    <source>
        <strain evidence="3">cv. G1812</strain>
    </source>
</reference>
<organism evidence="2 3">
    <name type="scientific">Triticum urartu</name>
    <name type="common">Red wild einkorn</name>
    <name type="synonym">Crithodium urartu</name>
    <dbReference type="NCBI Taxonomy" id="4572"/>
    <lineage>
        <taxon>Eukaryota</taxon>
        <taxon>Viridiplantae</taxon>
        <taxon>Streptophyta</taxon>
        <taxon>Embryophyta</taxon>
        <taxon>Tracheophyta</taxon>
        <taxon>Spermatophyta</taxon>
        <taxon>Magnoliopsida</taxon>
        <taxon>Liliopsida</taxon>
        <taxon>Poales</taxon>
        <taxon>Poaceae</taxon>
        <taxon>BOP clade</taxon>
        <taxon>Pooideae</taxon>
        <taxon>Triticodae</taxon>
        <taxon>Triticeae</taxon>
        <taxon>Triticinae</taxon>
        <taxon>Triticum</taxon>
    </lineage>
</organism>
<reference evidence="2" key="2">
    <citation type="submission" date="2018-03" db="EMBL/GenBank/DDBJ databases">
        <title>The Triticum urartu genome reveals the dynamic nature of wheat genome evolution.</title>
        <authorList>
            <person name="Ling H."/>
            <person name="Ma B."/>
            <person name="Shi X."/>
            <person name="Liu H."/>
            <person name="Dong L."/>
            <person name="Sun H."/>
            <person name="Cao Y."/>
            <person name="Gao Q."/>
            <person name="Zheng S."/>
            <person name="Li Y."/>
            <person name="Yu Y."/>
            <person name="Du H."/>
            <person name="Qi M."/>
            <person name="Li Y."/>
            <person name="Yu H."/>
            <person name="Cui Y."/>
            <person name="Wang N."/>
            <person name="Chen C."/>
            <person name="Wu H."/>
            <person name="Zhao Y."/>
            <person name="Zhang J."/>
            <person name="Li Y."/>
            <person name="Zhou W."/>
            <person name="Zhang B."/>
            <person name="Hu W."/>
            <person name="Eijk M."/>
            <person name="Tang J."/>
            <person name="Witsenboer H."/>
            <person name="Zhao S."/>
            <person name="Li Z."/>
            <person name="Zhang A."/>
            <person name="Wang D."/>
            <person name="Liang C."/>
        </authorList>
    </citation>
    <scope>NUCLEOTIDE SEQUENCE [LARGE SCALE GENOMIC DNA]</scope>
    <source>
        <strain evidence="2">cv. G1812</strain>
    </source>
</reference>
<evidence type="ECO:0000259" key="1">
    <source>
        <dbReference type="Pfam" id="PF13968"/>
    </source>
</evidence>
<accession>A0A8R7Q6Z6</accession>